<evidence type="ECO:0000313" key="3">
    <source>
        <dbReference type="Proteomes" id="UP000190162"/>
    </source>
</evidence>
<dbReference type="InterPro" id="IPR011009">
    <property type="entry name" value="Kinase-like_dom_sf"/>
</dbReference>
<dbReference type="EMBL" id="FUXU01000059">
    <property type="protein sequence ID" value="SKA62033.1"/>
    <property type="molecule type" value="Genomic_DNA"/>
</dbReference>
<dbReference type="OrthoDB" id="236897at2"/>
<reference evidence="3" key="1">
    <citation type="submission" date="2017-02" db="EMBL/GenBank/DDBJ databases">
        <authorList>
            <person name="Varghese N."/>
            <person name="Submissions S."/>
        </authorList>
    </citation>
    <scope>NUCLEOTIDE SEQUENCE [LARGE SCALE GENOMIC DNA]</scope>
    <source>
        <strain evidence="3">DSM 22720</strain>
    </source>
</reference>
<dbReference type="RefSeq" id="WP_078753750.1">
    <property type="nucleotide sequence ID" value="NZ_FUXU01000059.1"/>
</dbReference>
<gene>
    <name evidence="2" type="ORF">SAMN02745132_03556</name>
</gene>
<organism evidence="2 3">
    <name type="scientific">Enterovibrio nigricans DSM 22720</name>
    <dbReference type="NCBI Taxonomy" id="1121868"/>
    <lineage>
        <taxon>Bacteria</taxon>
        <taxon>Pseudomonadati</taxon>
        <taxon>Pseudomonadota</taxon>
        <taxon>Gammaproteobacteria</taxon>
        <taxon>Vibrionales</taxon>
        <taxon>Vibrionaceae</taxon>
        <taxon>Enterovibrio</taxon>
    </lineage>
</organism>
<keyword evidence="3" id="KW-1185">Reference proteome</keyword>
<evidence type="ECO:0000259" key="1">
    <source>
        <dbReference type="Pfam" id="PF01636"/>
    </source>
</evidence>
<accession>A0A1T4VAS9</accession>
<dbReference type="GO" id="GO:0016740">
    <property type="term" value="F:transferase activity"/>
    <property type="evidence" value="ECO:0007669"/>
    <property type="project" value="UniProtKB-KW"/>
</dbReference>
<keyword evidence="2" id="KW-0808">Transferase</keyword>
<dbReference type="AlphaFoldDB" id="A0A1T4VAS9"/>
<sequence length="252" mass="28228">MASVRNIVVTANEVARPAGPHTPTIHQFLNYLHSDGFSACPKPLGVADGVEILSLVEGETYDYPLCGAVASEEALRSAAVLLKTFHEASALYLPKMENCRWALEPREPVDVICHGDFAPYNVALKGNSVVGVFDFDTSHPGPRIWDLAYAVYCWAPFKTHKYDEMGTLTEQCHRARMFCDHYGASESEKHQLADEMANRLRALVTFMETEAAKGNAQFQQHLAMGHDKAYLKDIDYLIENKLKIIRHFLNTL</sequence>
<name>A0A1T4VAS9_9GAMM</name>
<dbReference type="Proteomes" id="UP000190162">
    <property type="component" value="Unassembled WGS sequence"/>
</dbReference>
<dbReference type="Pfam" id="PF01636">
    <property type="entry name" value="APH"/>
    <property type="match status" value="1"/>
</dbReference>
<protein>
    <submittedName>
        <fullName evidence="2">Phosphotransferase enzyme family protein</fullName>
    </submittedName>
</protein>
<dbReference type="InterPro" id="IPR002575">
    <property type="entry name" value="Aminoglycoside_PTrfase"/>
</dbReference>
<proteinExistence type="predicted"/>
<dbReference type="Gene3D" id="3.90.1200.10">
    <property type="match status" value="1"/>
</dbReference>
<dbReference type="SUPFAM" id="SSF56112">
    <property type="entry name" value="Protein kinase-like (PK-like)"/>
    <property type="match status" value="1"/>
</dbReference>
<feature type="domain" description="Aminoglycoside phosphotransferase" evidence="1">
    <location>
        <begin position="102"/>
        <end position="155"/>
    </location>
</feature>
<evidence type="ECO:0000313" key="2">
    <source>
        <dbReference type="EMBL" id="SKA62033.1"/>
    </source>
</evidence>